<keyword evidence="3" id="KW-1185">Reference proteome</keyword>
<sequence length="425" mass="48558">MEIKDQLIREFAKRVDDLKENFLQTVKIMIEEEGKKRGEFVEMANEELIEDKKKRSKSPINKKMKKLRKIKDVESENENEWVAEEKVEKNIDVDMKIEDVKVSEGKDVRKSDGIEKKDEEKQEKTMKKEEGSESGLGFSKKSNRSNQNSGKNDRPDDYNIKLSNKDQGKPQSESTSKNPESKEPAETAKILEERKEPLKTETKKDPEAKPSQKKLESDTKSLTKKPDLPLIPQKSSVAIENTSKSLKEALDELKSASFDRAVEILNTFTNFLEDSIDKTLENFASLSAGKILKTLKETEPSNELKEKYQAMLKLLGKKVSEKASEKKIDKWESLGKSLTDAQTRRNDSEILALINKVLDYLLEKINPGDMRNIDKVVGILENIRKDARNSEIRNRTSLVLGKFKEKVPSKPHIADRLKGFMSNIS</sequence>
<comment type="caution">
    <text evidence="2">The sequence shown here is derived from an EMBL/GenBank/DDBJ whole genome shotgun (WGS) entry which is preliminary data.</text>
</comment>
<dbReference type="AlphaFoldDB" id="A0A1R2B7E5"/>
<feature type="compositionally biased region" description="Basic and acidic residues" evidence="1">
    <location>
        <begin position="96"/>
        <end position="131"/>
    </location>
</feature>
<dbReference type="EMBL" id="MPUH01000881">
    <property type="protein sequence ID" value="OMJ72687.1"/>
    <property type="molecule type" value="Genomic_DNA"/>
</dbReference>
<reference evidence="2 3" key="1">
    <citation type="submission" date="2016-11" db="EMBL/GenBank/DDBJ databases">
        <title>The macronuclear genome of Stentor coeruleus: a giant cell with tiny introns.</title>
        <authorList>
            <person name="Slabodnick M."/>
            <person name="Ruby J.G."/>
            <person name="Reiff S.B."/>
            <person name="Swart E.C."/>
            <person name="Gosai S."/>
            <person name="Prabakaran S."/>
            <person name="Witkowska E."/>
            <person name="Larue G.E."/>
            <person name="Fisher S."/>
            <person name="Freeman R.M."/>
            <person name="Gunawardena J."/>
            <person name="Chu W."/>
            <person name="Stover N.A."/>
            <person name="Gregory B.D."/>
            <person name="Nowacki M."/>
            <person name="Derisi J."/>
            <person name="Roy S.W."/>
            <person name="Marshall W.F."/>
            <person name="Sood P."/>
        </authorList>
    </citation>
    <scope>NUCLEOTIDE SEQUENCE [LARGE SCALE GENOMIC DNA]</scope>
    <source>
        <strain evidence="2">WM001</strain>
    </source>
</reference>
<proteinExistence type="predicted"/>
<feature type="compositionally biased region" description="Basic and acidic residues" evidence="1">
    <location>
        <begin position="179"/>
        <end position="227"/>
    </location>
</feature>
<name>A0A1R2B7E5_9CILI</name>
<dbReference type="SUPFAM" id="SSF48371">
    <property type="entry name" value="ARM repeat"/>
    <property type="match status" value="1"/>
</dbReference>
<organism evidence="2 3">
    <name type="scientific">Stentor coeruleus</name>
    <dbReference type="NCBI Taxonomy" id="5963"/>
    <lineage>
        <taxon>Eukaryota</taxon>
        <taxon>Sar</taxon>
        <taxon>Alveolata</taxon>
        <taxon>Ciliophora</taxon>
        <taxon>Postciliodesmatophora</taxon>
        <taxon>Heterotrichea</taxon>
        <taxon>Heterotrichida</taxon>
        <taxon>Stentoridae</taxon>
        <taxon>Stentor</taxon>
    </lineage>
</organism>
<gene>
    <name evidence="2" type="ORF">SteCoe_28821</name>
</gene>
<accession>A0A1R2B7E5</accession>
<feature type="compositionally biased region" description="Polar residues" evidence="1">
    <location>
        <begin position="169"/>
        <end position="178"/>
    </location>
</feature>
<feature type="compositionally biased region" description="Basic and acidic residues" evidence="1">
    <location>
        <begin position="151"/>
        <end position="168"/>
    </location>
</feature>
<evidence type="ECO:0000313" key="3">
    <source>
        <dbReference type="Proteomes" id="UP000187209"/>
    </source>
</evidence>
<protein>
    <submittedName>
        <fullName evidence="2">Uncharacterized protein</fullName>
    </submittedName>
</protein>
<dbReference type="Proteomes" id="UP000187209">
    <property type="component" value="Unassembled WGS sequence"/>
</dbReference>
<evidence type="ECO:0000256" key="1">
    <source>
        <dbReference type="SAM" id="MobiDB-lite"/>
    </source>
</evidence>
<feature type="region of interest" description="Disordered" evidence="1">
    <location>
        <begin position="96"/>
        <end position="236"/>
    </location>
</feature>
<evidence type="ECO:0000313" key="2">
    <source>
        <dbReference type="EMBL" id="OMJ72687.1"/>
    </source>
</evidence>
<dbReference type="InterPro" id="IPR016024">
    <property type="entry name" value="ARM-type_fold"/>
</dbReference>